<comment type="caution">
    <text evidence="2">The sequence shown here is derived from an EMBL/GenBank/DDBJ whole genome shotgun (WGS) entry which is preliminary data.</text>
</comment>
<keyword evidence="3" id="KW-1185">Reference proteome</keyword>
<feature type="region of interest" description="Disordered" evidence="1">
    <location>
        <begin position="1"/>
        <end position="25"/>
    </location>
</feature>
<reference evidence="2 3" key="1">
    <citation type="journal article" date="2020" name="Genomics">
        <title>Complete, high-quality genomes from long-read metagenomic sequencing of two wolf lichen thalli reveals enigmatic genome architecture.</title>
        <authorList>
            <person name="McKenzie S.K."/>
            <person name="Walston R.F."/>
            <person name="Allen J.L."/>
        </authorList>
    </citation>
    <scope>NUCLEOTIDE SEQUENCE [LARGE SCALE GENOMIC DNA]</scope>
    <source>
        <strain evidence="2">WasteWater2</strain>
    </source>
</reference>
<evidence type="ECO:0000313" key="2">
    <source>
        <dbReference type="EMBL" id="KAF6234890.1"/>
    </source>
</evidence>
<feature type="compositionally biased region" description="Low complexity" evidence="1">
    <location>
        <begin position="12"/>
        <end position="25"/>
    </location>
</feature>
<protein>
    <submittedName>
        <fullName evidence="2">Uncharacterized protein</fullName>
    </submittedName>
</protein>
<proteinExistence type="predicted"/>
<dbReference type="GeneID" id="59288478"/>
<sequence length="209" mass="23291">MRRTLRRNQAATRPPSSRTRLSSPRSHVISVIPLKKVQEKSLQQANTENTAEKPSGNKATIVKNTAQLSKIPRHISHPLKEEQEKELQQANAENTAEKPSGNKATIVKNTAQLSKIPRHISHPLKEEQEKELQQANAENTAENTIENTAEKPSGNKATIVKNTAQLSKISRHMLSTVPHQIITQQAENTTATWPVIPTVLIWYITTITS</sequence>
<organism evidence="2 3">
    <name type="scientific">Letharia columbiana</name>
    <dbReference type="NCBI Taxonomy" id="112416"/>
    <lineage>
        <taxon>Eukaryota</taxon>
        <taxon>Fungi</taxon>
        <taxon>Dikarya</taxon>
        <taxon>Ascomycota</taxon>
        <taxon>Pezizomycotina</taxon>
        <taxon>Lecanoromycetes</taxon>
        <taxon>OSLEUM clade</taxon>
        <taxon>Lecanoromycetidae</taxon>
        <taxon>Lecanorales</taxon>
        <taxon>Lecanorineae</taxon>
        <taxon>Parmeliaceae</taxon>
        <taxon>Letharia</taxon>
    </lineage>
</organism>
<name>A0A8H6L443_9LECA</name>
<evidence type="ECO:0000313" key="3">
    <source>
        <dbReference type="Proteomes" id="UP000578531"/>
    </source>
</evidence>
<gene>
    <name evidence="2" type="ORF">HO173_006820</name>
</gene>
<dbReference type="Proteomes" id="UP000578531">
    <property type="component" value="Unassembled WGS sequence"/>
</dbReference>
<accession>A0A8H6L443</accession>
<dbReference type="EMBL" id="JACCJC010000027">
    <property type="protein sequence ID" value="KAF6234890.1"/>
    <property type="molecule type" value="Genomic_DNA"/>
</dbReference>
<feature type="region of interest" description="Disordered" evidence="1">
    <location>
        <begin position="81"/>
        <end position="106"/>
    </location>
</feature>
<dbReference type="AlphaFoldDB" id="A0A8H6L443"/>
<evidence type="ECO:0000256" key="1">
    <source>
        <dbReference type="SAM" id="MobiDB-lite"/>
    </source>
</evidence>
<dbReference type="RefSeq" id="XP_037164271.1">
    <property type="nucleotide sequence ID" value="XM_037308726.1"/>
</dbReference>